<sequence>METKSSTKNPNIKLSYEAPVLRSIEIELEYGIASGSAAPSASQQWNTTETQTQEVQNNHW</sequence>
<evidence type="ECO:0000313" key="3">
    <source>
        <dbReference type="Proteomes" id="UP000239711"/>
    </source>
</evidence>
<protein>
    <submittedName>
        <fullName evidence="2">Uncharacterized protein</fullName>
    </submittedName>
</protein>
<dbReference type="Proteomes" id="UP000239711">
    <property type="component" value="Unassembled WGS sequence"/>
</dbReference>
<accession>A0A2S9J997</accession>
<keyword evidence="3" id="KW-1185">Reference proteome</keyword>
<proteinExistence type="predicted"/>
<reference evidence="2 3" key="1">
    <citation type="submission" date="2018-02" db="EMBL/GenBank/DDBJ databases">
        <title>The draft genome of Sphingobacterium sp. 5JN-11.</title>
        <authorList>
            <person name="Liu L."/>
            <person name="Li L."/>
            <person name="Liang L."/>
            <person name="Zhang X."/>
            <person name="Wang T."/>
        </authorList>
    </citation>
    <scope>NUCLEOTIDE SEQUENCE [LARGE SCALE GENOMIC DNA]</scope>
    <source>
        <strain evidence="2 3">5JN-11</strain>
    </source>
</reference>
<feature type="region of interest" description="Disordered" evidence="1">
    <location>
        <begin position="35"/>
        <end position="60"/>
    </location>
</feature>
<name>A0A2S9J997_9SPHI</name>
<gene>
    <name evidence="2" type="ORF">C5745_01750</name>
</gene>
<dbReference type="RefSeq" id="WP_105715210.1">
    <property type="nucleotide sequence ID" value="NZ_PVBQ01000001.1"/>
</dbReference>
<comment type="caution">
    <text evidence="2">The sequence shown here is derived from an EMBL/GenBank/DDBJ whole genome shotgun (WGS) entry which is preliminary data.</text>
</comment>
<evidence type="ECO:0000313" key="2">
    <source>
        <dbReference type="EMBL" id="PRD49368.1"/>
    </source>
</evidence>
<dbReference type="OrthoDB" id="9997304at2"/>
<dbReference type="EMBL" id="PVBQ01000001">
    <property type="protein sequence ID" value="PRD49368.1"/>
    <property type="molecule type" value="Genomic_DNA"/>
</dbReference>
<organism evidence="2 3">
    <name type="scientific">Sphingobacterium haloxyli</name>
    <dbReference type="NCBI Taxonomy" id="2100533"/>
    <lineage>
        <taxon>Bacteria</taxon>
        <taxon>Pseudomonadati</taxon>
        <taxon>Bacteroidota</taxon>
        <taxon>Sphingobacteriia</taxon>
        <taxon>Sphingobacteriales</taxon>
        <taxon>Sphingobacteriaceae</taxon>
        <taxon>Sphingobacterium</taxon>
    </lineage>
</organism>
<evidence type="ECO:0000256" key="1">
    <source>
        <dbReference type="SAM" id="MobiDB-lite"/>
    </source>
</evidence>
<dbReference type="AlphaFoldDB" id="A0A2S9J997"/>